<reference evidence="11" key="1">
    <citation type="submission" date="2015-02" db="EMBL/GenBank/DDBJ databases">
        <title>Genome sequencing for Strongylocentrotus purpuratus.</title>
        <authorList>
            <person name="Murali S."/>
            <person name="Liu Y."/>
            <person name="Vee V."/>
            <person name="English A."/>
            <person name="Wang M."/>
            <person name="Skinner E."/>
            <person name="Han Y."/>
            <person name="Muzny D.M."/>
            <person name="Worley K.C."/>
            <person name="Gibbs R.A."/>
        </authorList>
    </citation>
    <scope>NUCLEOTIDE SEQUENCE</scope>
</reference>
<evidence type="ECO:0000256" key="7">
    <source>
        <dbReference type="ARBA" id="ARBA00022918"/>
    </source>
</evidence>
<keyword evidence="11" id="KW-1185">Reference proteome</keyword>
<dbReference type="CDD" id="cd01647">
    <property type="entry name" value="RT_LTR"/>
    <property type="match status" value="1"/>
</dbReference>
<organism evidence="10 11">
    <name type="scientific">Strongylocentrotus purpuratus</name>
    <name type="common">Purple sea urchin</name>
    <dbReference type="NCBI Taxonomy" id="7668"/>
    <lineage>
        <taxon>Eukaryota</taxon>
        <taxon>Metazoa</taxon>
        <taxon>Echinodermata</taxon>
        <taxon>Eleutherozoa</taxon>
        <taxon>Echinozoa</taxon>
        <taxon>Echinoidea</taxon>
        <taxon>Euechinoidea</taxon>
        <taxon>Echinacea</taxon>
        <taxon>Camarodonta</taxon>
        <taxon>Echinidea</taxon>
        <taxon>Strongylocentrotidae</taxon>
        <taxon>Strongylocentrotus</taxon>
    </lineage>
</organism>
<feature type="region of interest" description="Disordered" evidence="8">
    <location>
        <begin position="196"/>
        <end position="224"/>
    </location>
</feature>
<dbReference type="PANTHER" id="PTHR33327">
    <property type="entry name" value="ENDONUCLEASE"/>
    <property type="match status" value="1"/>
</dbReference>
<dbReference type="InterPro" id="IPR055469">
    <property type="entry name" value="DUF7041"/>
</dbReference>
<keyword evidence="5" id="KW-0255">Endonuclease</keyword>
<evidence type="ECO:0000256" key="2">
    <source>
        <dbReference type="ARBA" id="ARBA00022679"/>
    </source>
</evidence>
<evidence type="ECO:0000256" key="8">
    <source>
        <dbReference type="SAM" id="MobiDB-lite"/>
    </source>
</evidence>
<dbReference type="FunFam" id="3.10.10.10:FF:000007">
    <property type="entry name" value="Retrovirus-related Pol polyprotein from transposon 17.6-like Protein"/>
    <property type="match status" value="1"/>
</dbReference>
<accession>A0A7M7P427</accession>
<dbReference type="OMA" id="WVFIIAD"/>
<dbReference type="GO" id="GO:0008233">
    <property type="term" value="F:peptidase activity"/>
    <property type="evidence" value="ECO:0007669"/>
    <property type="project" value="UniProtKB-KW"/>
</dbReference>
<evidence type="ECO:0000313" key="10">
    <source>
        <dbReference type="EnsemblMetazoa" id="XP_030843579"/>
    </source>
</evidence>
<dbReference type="GeneID" id="115924839"/>
<dbReference type="RefSeq" id="XP_030843579.1">
    <property type="nucleotide sequence ID" value="XM_030987719.1"/>
</dbReference>
<keyword evidence="4" id="KW-0540">Nuclease</keyword>
<dbReference type="EnsemblMetazoa" id="XM_030987719">
    <property type="protein sequence ID" value="XP_030843579"/>
    <property type="gene ID" value="LOC115924839"/>
</dbReference>
<dbReference type="AlphaFoldDB" id="A0A7M7P427"/>
<evidence type="ECO:0000259" key="9">
    <source>
        <dbReference type="PROSITE" id="PS50878"/>
    </source>
</evidence>
<keyword evidence="1" id="KW-0645">Protease</keyword>
<dbReference type="InterPro" id="IPR000477">
    <property type="entry name" value="RT_dom"/>
</dbReference>
<dbReference type="InterPro" id="IPR043128">
    <property type="entry name" value="Rev_trsase/Diguanyl_cyclase"/>
</dbReference>
<dbReference type="KEGG" id="spu:115924839"/>
<dbReference type="GO" id="GO:0004519">
    <property type="term" value="F:endonuclease activity"/>
    <property type="evidence" value="ECO:0007669"/>
    <property type="project" value="UniProtKB-KW"/>
</dbReference>
<evidence type="ECO:0000256" key="6">
    <source>
        <dbReference type="ARBA" id="ARBA00022801"/>
    </source>
</evidence>
<evidence type="ECO:0000256" key="5">
    <source>
        <dbReference type="ARBA" id="ARBA00022759"/>
    </source>
</evidence>
<dbReference type="Gene3D" id="3.30.70.270">
    <property type="match status" value="1"/>
</dbReference>
<name>A0A7M7P427_STRPU</name>
<keyword evidence="6" id="KW-0378">Hydrolase</keyword>
<feature type="region of interest" description="Disordered" evidence="8">
    <location>
        <begin position="1"/>
        <end position="22"/>
    </location>
</feature>
<dbReference type="PROSITE" id="PS50878">
    <property type="entry name" value="RT_POL"/>
    <property type="match status" value="1"/>
</dbReference>
<dbReference type="InterPro" id="IPR043502">
    <property type="entry name" value="DNA/RNA_pol_sf"/>
</dbReference>
<dbReference type="Pfam" id="PF23055">
    <property type="entry name" value="DUF7041"/>
    <property type="match status" value="1"/>
</dbReference>
<dbReference type="Gene3D" id="3.10.10.10">
    <property type="entry name" value="HIV Type 1 Reverse Transcriptase, subunit A, domain 1"/>
    <property type="match status" value="1"/>
</dbReference>
<feature type="compositionally biased region" description="Polar residues" evidence="8">
    <location>
        <begin position="10"/>
        <end position="22"/>
    </location>
</feature>
<dbReference type="PANTHER" id="PTHR33327:SF3">
    <property type="entry name" value="RNA-DIRECTED DNA POLYMERASE"/>
    <property type="match status" value="1"/>
</dbReference>
<keyword evidence="2" id="KW-0808">Transferase</keyword>
<keyword evidence="3" id="KW-0548">Nucleotidyltransferase</keyword>
<dbReference type="GO" id="GO:0003964">
    <property type="term" value="F:RNA-directed DNA polymerase activity"/>
    <property type="evidence" value="ECO:0007669"/>
    <property type="project" value="UniProtKB-KW"/>
</dbReference>
<feature type="region of interest" description="Disordered" evidence="8">
    <location>
        <begin position="241"/>
        <end position="281"/>
    </location>
</feature>
<dbReference type="Proteomes" id="UP000007110">
    <property type="component" value="Unassembled WGS sequence"/>
</dbReference>
<protein>
    <recommendedName>
        <fullName evidence="9">Reverse transcriptase domain-containing protein</fullName>
    </recommendedName>
</protein>
<evidence type="ECO:0000313" key="11">
    <source>
        <dbReference type="Proteomes" id="UP000007110"/>
    </source>
</evidence>
<dbReference type="SUPFAM" id="SSF56672">
    <property type="entry name" value="DNA/RNA polymerases"/>
    <property type="match status" value="1"/>
</dbReference>
<sequence length="595" mass="66610">MNDDKEQPGPGNSVSSNVDSAPATQGASVTAFGLKLPPYWPGDPALWFAQVEAQFLTRSRITQQETKYAHVISSLQPEIAQEVRDFIISPPAQDRYDKLKAELIKRTSDSEQRRLHQLLIAEELGDRKPSQLLRRMRQLLGDSALEESILRELFLQRLPSSVRVVLASCSDTMDIQHLADLADRVLEVASPLSVASTSVLTPRPSSPTHVLPTQSRSHSHTDEVQRLSAQVAQLSVQVQALTSSLDDRRSRSNSRAGRGNNPSRRRPSQSRSPSRHLDHDGNLPIPIIGADFLNKFGLVVDVRHRRLLDSTTRLMINGIRAPRHTQVVSPMFSQPSSQGSDRYAAILGEFPDITHLDFHHKAVKHTVTHHIVTTGPPAYSRPRRLAADRLKVARSEFEHMQELGIIRPSSSNWSSPLHMVPKSTPGDWRPCGDYRALNTQTVPDRYPVPHIQDFTASLAGKTIFSKIDLVKVYHQIPVEPADVPKTAITTPFGLFEFTRMPFGLRNAAQSFQRLMNEIVRGLPFIFVYIDDILVASASEKEHEEHLRLLFTRLHDYGMVINPAKCVFGVNSLVFLGHHIDACHSDFEMQPSHSSV</sequence>
<evidence type="ECO:0000256" key="3">
    <source>
        <dbReference type="ARBA" id="ARBA00022695"/>
    </source>
</evidence>
<feature type="compositionally biased region" description="Polar residues" evidence="8">
    <location>
        <begin position="206"/>
        <end position="216"/>
    </location>
</feature>
<proteinExistence type="predicted"/>
<reference evidence="10" key="2">
    <citation type="submission" date="2021-01" db="UniProtKB">
        <authorList>
            <consortium name="EnsemblMetazoa"/>
        </authorList>
    </citation>
    <scope>IDENTIFICATION</scope>
</reference>
<keyword evidence="7" id="KW-0695">RNA-directed DNA polymerase</keyword>
<feature type="compositionally biased region" description="Low complexity" evidence="8">
    <location>
        <begin position="253"/>
        <end position="262"/>
    </location>
</feature>
<feature type="domain" description="Reverse transcriptase" evidence="9">
    <location>
        <begin position="401"/>
        <end position="579"/>
    </location>
</feature>
<evidence type="ECO:0000256" key="1">
    <source>
        <dbReference type="ARBA" id="ARBA00022670"/>
    </source>
</evidence>
<dbReference type="InParanoid" id="A0A7M7P427"/>
<dbReference type="FunFam" id="3.30.70.270:FF:000164">
    <property type="match status" value="1"/>
</dbReference>
<dbReference type="GO" id="GO:0006508">
    <property type="term" value="P:proteolysis"/>
    <property type="evidence" value="ECO:0007669"/>
    <property type="project" value="UniProtKB-KW"/>
</dbReference>
<evidence type="ECO:0000256" key="4">
    <source>
        <dbReference type="ARBA" id="ARBA00022722"/>
    </source>
</evidence>
<dbReference type="Pfam" id="PF00078">
    <property type="entry name" value="RVT_1"/>
    <property type="match status" value="1"/>
</dbReference>
<dbReference type="OrthoDB" id="6766760at2759"/>